<evidence type="ECO:0000259" key="10">
    <source>
        <dbReference type="PROSITE" id="PS51309"/>
    </source>
</evidence>
<dbReference type="GO" id="GO:0005737">
    <property type="term" value="C:cytoplasm"/>
    <property type="evidence" value="ECO:0007669"/>
    <property type="project" value="UniProtKB-SubCell"/>
</dbReference>
<dbReference type="FunFam" id="3.30.70.330:FF:000003">
    <property type="entry name" value="Polyadenylate-binding protein"/>
    <property type="match status" value="1"/>
</dbReference>
<evidence type="ECO:0000313" key="11">
    <source>
        <dbReference type="EMBL" id="NXL76375.1"/>
    </source>
</evidence>
<evidence type="ECO:0000256" key="6">
    <source>
        <dbReference type="PROSITE-ProRule" id="PRU00176"/>
    </source>
</evidence>
<evidence type="ECO:0000313" key="12">
    <source>
        <dbReference type="Proteomes" id="UP000558164"/>
    </source>
</evidence>
<sequence length="661" mass="73099">MNTAASSYPMASLYVGDLHPDITEAMLYEKFSPAGPVLSIRVCRDMITRRSLGYAYVNFQQPADAERALDTMNFDVIKGKPIRIMWSQRDPSLRKSGVGNVFIKNLDKSIDNKALYDTFSAFGNILSCKVVCDENGSKGYAFVHFETQDAADRAIEKMNGMLLNDRKVFVGRFKSRKEREAELGAKAKEFTNVYIKNFGDDMDDERLKELFGKYGKTLSVKVMTDPTGKSKGFGFVSFEKHEEANKAVEEMNGKDINGKMLFVGRAQKKAERQAELKRRFEQLKQERLSRYQGVNLYIKNLDDTIDDEKLRKEFSPFGSITSAKVMLEDGRSKGFGFVCFSSPEEATKAVTEMNGRIVGSKPLYVALAQRKEERKAHLTNQYMQRIAGMRALPANTIINQFQPAAGGYFMPAVPQAQSRPTYYAPNQMTQMRPNPRWQQGGRPQGFQGMPNAMRQSGPRPALRHLAPANAPASRGLPAAAQRVGKKGFEFRIKTRHPNLFACCCRCLSLCSPSSAGVGTAAQNLAPRPPVAAPAPRAVPPYKYASSVRSPHPGVQPLQAPQPAVHVQGQEPLTASMLAAAPPQEQKQMLGERLFPLIQAMHPSLAGKITGMLLEIDNSELLHMLESPESLRSKVEEAVAVLQAHQAKKEAAQKVGVVAATS</sequence>
<reference evidence="11 12" key="1">
    <citation type="submission" date="2019-09" db="EMBL/GenBank/DDBJ databases">
        <title>Bird 10,000 Genomes (B10K) Project - Family phase.</title>
        <authorList>
            <person name="Zhang G."/>
        </authorList>
    </citation>
    <scope>NUCLEOTIDE SEQUENCE [LARGE SCALE GENOMIC DNA]</scope>
    <source>
        <strain evidence="11">B10K-DU-001-35</strain>
        <tissue evidence="11">Muscle</tissue>
    </source>
</reference>
<evidence type="ECO:0000256" key="4">
    <source>
        <dbReference type="ARBA" id="ARBA00022737"/>
    </source>
</evidence>
<dbReference type="CDD" id="cd12380">
    <property type="entry name" value="RRM3_I_PABPs"/>
    <property type="match status" value="1"/>
</dbReference>
<evidence type="ECO:0000256" key="3">
    <source>
        <dbReference type="ARBA" id="ARBA00022490"/>
    </source>
</evidence>
<evidence type="ECO:0000256" key="2">
    <source>
        <dbReference type="ARBA" id="ARBA00008557"/>
    </source>
</evidence>
<dbReference type="FunFam" id="1.10.1900.10:FF:000001">
    <property type="entry name" value="Polyadenylate-binding protein"/>
    <property type="match status" value="1"/>
</dbReference>
<feature type="domain" description="RRM" evidence="9">
    <location>
        <begin position="191"/>
        <end position="268"/>
    </location>
</feature>
<feature type="domain" description="PABC" evidence="10">
    <location>
        <begin position="569"/>
        <end position="646"/>
    </location>
</feature>
<keyword evidence="12" id="KW-1185">Reference proteome</keyword>
<keyword evidence="5 6" id="KW-0694">RNA-binding</keyword>
<comment type="similarity">
    <text evidence="2 7">Belongs to the polyadenylate-binding protein type-1 family.</text>
</comment>
<dbReference type="GO" id="GO:0003723">
    <property type="term" value="F:RNA binding"/>
    <property type="evidence" value="ECO:0007669"/>
    <property type="project" value="UniProtKB-UniRule"/>
</dbReference>
<feature type="domain" description="RRM" evidence="9">
    <location>
        <begin position="99"/>
        <end position="175"/>
    </location>
</feature>
<evidence type="ECO:0000256" key="1">
    <source>
        <dbReference type="ARBA" id="ARBA00004496"/>
    </source>
</evidence>
<comment type="function">
    <text evidence="7">Binds the poly(A) tail of mRNA.</text>
</comment>
<keyword evidence="3 7" id="KW-0963">Cytoplasm</keyword>
<dbReference type="InterPro" id="IPR036053">
    <property type="entry name" value="PABP-dom"/>
</dbReference>
<accession>A0A7L0VBH9</accession>
<dbReference type="EMBL" id="VXAX01004309">
    <property type="protein sequence ID" value="NXL76375.1"/>
    <property type="molecule type" value="Genomic_DNA"/>
</dbReference>
<name>A0A7L0VBH9_9PASE</name>
<feature type="non-terminal residue" evidence="11">
    <location>
        <position position="661"/>
    </location>
</feature>
<dbReference type="InterPro" id="IPR034364">
    <property type="entry name" value="PABP_RRM1"/>
</dbReference>
<dbReference type="AlphaFoldDB" id="A0A7L0VBH9"/>
<feature type="non-terminal residue" evidence="11">
    <location>
        <position position="1"/>
    </location>
</feature>
<dbReference type="Pfam" id="PF00076">
    <property type="entry name" value="RRM_1"/>
    <property type="match status" value="4"/>
</dbReference>
<dbReference type="SUPFAM" id="SSF63570">
    <property type="entry name" value="PABC (PABP) domain"/>
    <property type="match status" value="1"/>
</dbReference>
<dbReference type="Gene3D" id="1.10.1900.10">
    <property type="entry name" value="c-terminal domain of poly(a) binding protein"/>
    <property type="match status" value="1"/>
</dbReference>
<dbReference type="CDD" id="cd12381">
    <property type="entry name" value="RRM4_I_PABPs"/>
    <property type="match status" value="1"/>
</dbReference>
<organism evidence="11 12">
    <name type="scientific">Leptocoma aspasia</name>
    <dbReference type="NCBI Taxonomy" id="2585812"/>
    <lineage>
        <taxon>Eukaryota</taxon>
        <taxon>Metazoa</taxon>
        <taxon>Chordata</taxon>
        <taxon>Craniata</taxon>
        <taxon>Vertebrata</taxon>
        <taxon>Euteleostomi</taxon>
        <taxon>Archelosauria</taxon>
        <taxon>Archosauria</taxon>
        <taxon>Dinosauria</taxon>
        <taxon>Saurischia</taxon>
        <taxon>Theropoda</taxon>
        <taxon>Coelurosauria</taxon>
        <taxon>Aves</taxon>
        <taxon>Neognathae</taxon>
        <taxon>Neoaves</taxon>
        <taxon>Telluraves</taxon>
        <taxon>Australaves</taxon>
        <taxon>Passeriformes</taxon>
        <taxon>Passeroidea</taxon>
        <taxon>Nectariniidae</taxon>
        <taxon>Leptocoma</taxon>
    </lineage>
</organism>
<dbReference type="CDD" id="cd12379">
    <property type="entry name" value="RRM2_I_PABPs"/>
    <property type="match status" value="1"/>
</dbReference>
<dbReference type="Gene3D" id="3.30.70.330">
    <property type="match status" value="4"/>
</dbReference>
<dbReference type="CDD" id="cd12378">
    <property type="entry name" value="RRM1_I_PABPs"/>
    <property type="match status" value="1"/>
</dbReference>
<dbReference type="PANTHER" id="PTHR24012">
    <property type="entry name" value="RNA BINDING PROTEIN"/>
    <property type="match status" value="1"/>
</dbReference>
<dbReference type="InterPro" id="IPR035979">
    <property type="entry name" value="RBD_domain_sf"/>
</dbReference>
<feature type="domain" description="RRM" evidence="9">
    <location>
        <begin position="294"/>
        <end position="370"/>
    </location>
</feature>
<feature type="domain" description="RRM" evidence="9">
    <location>
        <begin position="11"/>
        <end position="89"/>
    </location>
</feature>
<dbReference type="FunFam" id="3.30.70.330:FF:000021">
    <property type="entry name" value="Polyadenylate-binding protein"/>
    <property type="match status" value="1"/>
</dbReference>
<proteinExistence type="inferred from homology"/>
<dbReference type="Pfam" id="PF00658">
    <property type="entry name" value="MLLE"/>
    <property type="match status" value="1"/>
</dbReference>
<comment type="subcellular location">
    <subcellularLocation>
        <location evidence="1 7">Cytoplasm</location>
    </subcellularLocation>
</comment>
<dbReference type="FunFam" id="3.30.70.330:FF:000042">
    <property type="entry name" value="Polyadenylate-binding protein"/>
    <property type="match status" value="1"/>
</dbReference>
<gene>
    <name evidence="11" type="primary">Pabpc4</name>
    <name evidence="11" type="ORF">LEPASP_R04893</name>
</gene>
<evidence type="ECO:0000259" key="9">
    <source>
        <dbReference type="PROSITE" id="PS50102"/>
    </source>
</evidence>
<dbReference type="InterPro" id="IPR012677">
    <property type="entry name" value="Nucleotide-bd_a/b_plait_sf"/>
</dbReference>
<dbReference type="Proteomes" id="UP000558164">
    <property type="component" value="Unassembled WGS sequence"/>
</dbReference>
<dbReference type="SUPFAM" id="SSF54928">
    <property type="entry name" value="RNA-binding domain, RBD"/>
    <property type="match status" value="2"/>
</dbReference>
<dbReference type="PROSITE" id="PS51309">
    <property type="entry name" value="PABC"/>
    <property type="match status" value="1"/>
</dbReference>
<comment type="caution">
    <text evidence="11">The sequence shown here is derived from an EMBL/GenBank/DDBJ whole genome shotgun (WGS) entry which is preliminary data.</text>
</comment>
<dbReference type="SMART" id="SM00361">
    <property type="entry name" value="RRM_1"/>
    <property type="match status" value="3"/>
</dbReference>
<dbReference type="InterPro" id="IPR000504">
    <property type="entry name" value="RRM_dom"/>
</dbReference>
<evidence type="ECO:0000256" key="5">
    <source>
        <dbReference type="ARBA" id="ARBA00022884"/>
    </source>
</evidence>
<dbReference type="OrthoDB" id="19742at2759"/>
<dbReference type="FunFam" id="3.30.70.330:FF:000154">
    <property type="entry name" value="Polyadenylate-binding protein"/>
    <property type="match status" value="1"/>
</dbReference>
<evidence type="ECO:0000256" key="8">
    <source>
        <dbReference type="SAM" id="MobiDB-lite"/>
    </source>
</evidence>
<dbReference type="InterPro" id="IPR002004">
    <property type="entry name" value="PABP_HYD_C"/>
</dbReference>
<keyword evidence="4" id="KW-0677">Repeat</keyword>
<dbReference type="NCBIfam" id="TIGR01628">
    <property type="entry name" value="PABP-1234"/>
    <property type="match status" value="1"/>
</dbReference>
<dbReference type="InterPro" id="IPR045305">
    <property type="entry name" value="RRM2_I_PABPs"/>
</dbReference>
<feature type="region of interest" description="Disordered" evidence="8">
    <location>
        <begin position="434"/>
        <end position="461"/>
    </location>
</feature>
<evidence type="ECO:0000256" key="7">
    <source>
        <dbReference type="RuleBase" id="RU362004"/>
    </source>
</evidence>
<dbReference type="PROSITE" id="PS50102">
    <property type="entry name" value="RRM"/>
    <property type="match status" value="4"/>
</dbReference>
<dbReference type="InterPro" id="IPR006515">
    <property type="entry name" value="PABP_1234"/>
</dbReference>
<dbReference type="SMART" id="SM00360">
    <property type="entry name" value="RRM"/>
    <property type="match status" value="4"/>
</dbReference>
<protein>
    <recommendedName>
        <fullName evidence="7">Polyadenylate-binding protein</fullName>
        <shortName evidence="7">PABP</shortName>
    </recommendedName>
</protein>
<dbReference type="InterPro" id="IPR003954">
    <property type="entry name" value="RRM_euk-type"/>
</dbReference>
<dbReference type="SMART" id="SM00517">
    <property type="entry name" value="PolyA"/>
    <property type="match status" value="1"/>
</dbReference>